<evidence type="ECO:0000313" key="3">
    <source>
        <dbReference type="Proteomes" id="UP001224775"/>
    </source>
</evidence>
<reference evidence="2" key="1">
    <citation type="submission" date="2023-06" db="EMBL/GenBank/DDBJ databases">
        <title>Survivors Of The Sea: Transcriptome response of Skeletonema marinoi to long-term dormancy.</title>
        <authorList>
            <person name="Pinder M.I.M."/>
            <person name="Kourtchenko O."/>
            <person name="Robertson E.K."/>
            <person name="Larsson T."/>
            <person name="Maumus F."/>
            <person name="Osuna-Cruz C.M."/>
            <person name="Vancaester E."/>
            <person name="Stenow R."/>
            <person name="Vandepoele K."/>
            <person name="Ploug H."/>
            <person name="Bruchert V."/>
            <person name="Godhe A."/>
            <person name="Topel M."/>
        </authorList>
    </citation>
    <scope>NUCLEOTIDE SEQUENCE</scope>
    <source>
        <strain evidence="2">R05AC</strain>
    </source>
</reference>
<feature type="region of interest" description="Disordered" evidence="1">
    <location>
        <begin position="35"/>
        <end position="68"/>
    </location>
</feature>
<protein>
    <submittedName>
        <fullName evidence="2">Uncharacterized protein</fullName>
    </submittedName>
</protein>
<feature type="compositionally biased region" description="Polar residues" evidence="1">
    <location>
        <begin position="52"/>
        <end position="61"/>
    </location>
</feature>
<name>A0AAD8YES5_9STRA</name>
<organism evidence="2 3">
    <name type="scientific">Skeletonema marinoi</name>
    <dbReference type="NCBI Taxonomy" id="267567"/>
    <lineage>
        <taxon>Eukaryota</taxon>
        <taxon>Sar</taxon>
        <taxon>Stramenopiles</taxon>
        <taxon>Ochrophyta</taxon>
        <taxon>Bacillariophyta</taxon>
        <taxon>Coscinodiscophyceae</taxon>
        <taxon>Thalassiosirophycidae</taxon>
        <taxon>Thalassiosirales</taxon>
        <taxon>Skeletonemataceae</taxon>
        <taxon>Skeletonema</taxon>
        <taxon>Skeletonema marinoi-dohrnii complex</taxon>
    </lineage>
</organism>
<gene>
    <name evidence="2" type="ORF">QTG54_005242</name>
</gene>
<proteinExistence type="predicted"/>
<dbReference type="EMBL" id="JATAAI010000008">
    <property type="protein sequence ID" value="KAK1743645.1"/>
    <property type="molecule type" value="Genomic_DNA"/>
</dbReference>
<dbReference type="AlphaFoldDB" id="A0AAD8YES5"/>
<accession>A0AAD8YES5</accession>
<dbReference type="Proteomes" id="UP001224775">
    <property type="component" value="Unassembled WGS sequence"/>
</dbReference>
<evidence type="ECO:0000313" key="2">
    <source>
        <dbReference type="EMBL" id="KAK1743645.1"/>
    </source>
</evidence>
<keyword evidence="3" id="KW-1185">Reference proteome</keyword>
<evidence type="ECO:0000256" key="1">
    <source>
        <dbReference type="SAM" id="MobiDB-lite"/>
    </source>
</evidence>
<sequence>MKGKQHSILEIQQRKRIREASLIQQRKLQQLQQQSLEIERSKDRKRPKWTSKLASSNSPAKSHTRKLSQGDIEILNSQRELRRKRVEHTKREMEKKMNTKWLAKQSEFETSLMRRIEAWKSSADYKRLFEDQELKYRKLLSDAIDEDTERALSSDDVISYSILDGLMVNSLVDPELFFKSLPDPFDMFAFERALDGVNFNTFEVESLFEGMAGLSKSMTKDVYASFKVCHINTWVRKDRRGSFMRARVAFSFITSLQGKRLQP</sequence>
<comment type="caution">
    <text evidence="2">The sequence shown here is derived from an EMBL/GenBank/DDBJ whole genome shotgun (WGS) entry which is preliminary data.</text>
</comment>